<dbReference type="GO" id="GO:0004641">
    <property type="term" value="F:phosphoribosylformylglycinamidine cyclo-ligase activity"/>
    <property type="evidence" value="ECO:0007669"/>
    <property type="project" value="UniProtKB-UniRule"/>
</dbReference>
<evidence type="ECO:0000256" key="14">
    <source>
        <dbReference type="ARBA" id="ARBA00049057"/>
    </source>
</evidence>
<dbReference type="OrthoDB" id="9777881at2"/>
<evidence type="ECO:0000256" key="13">
    <source>
        <dbReference type="ARBA" id="ARBA00033093"/>
    </source>
</evidence>
<dbReference type="UniPathway" id="UPA00074">
    <property type="reaction ID" value="UER00129"/>
</dbReference>
<dbReference type="Pfam" id="PF00586">
    <property type="entry name" value="AIRS"/>
    <property type="match status" value="1"/>
</dbReference>
<evidence type="ECO:0000256" key="3">
    <source>
        <dbReference type="ARBA" id="ARBA00010280"/>
    </source>
</evidence>
<dbReference type="InterPro" id="IPR036676">
    <property type="entry name" value="PurM-like_C_sf"/>
</dbReference>
<dbReference type="InterPro" id="IPR036921">
    <property type="entry name" value="PurM-like_N_sf"/>
</dbReference>
<dbReference type="EMBL" id="JRPR02000001">
    <property type="protein sequence ID" value="TLD97223.1"/>
    <property type="molecule type" value="Genomic_DNA"/>
</dbReference>
<dbReference type="GO" id="GO:0005524">
    <property type="term" value="F:ATP binding"/>
    <property type="evidence" value="ECO:0007669"/>
    <property type="project" value="UniProtKB-KW"/>
</dbReference>
<evidence type="ECO:0000256" key="9">
    <source>
        <dbReference type="ARBA" id="ARBA00022755"/>
    </source>
</evidence>
<evidence type="ECO:0000256" key="2">
    <source>
        <dbReference type="ARBA" id="ARBA00004686"/>
    </source>
</evidence>
<dbReference type="EC" id="6.3.3.1" evidence="4 15"/>
<evidence type="ECO:0000256" key="10">
    <source>
        <dbReference type="ARBA" id="ARBA00022840"/>
    </source>
</evidence>
<evidence type="ECO:0000256" key="11">
    <source>
        <dbReference type="ARBA" id="ARBA00031908"/>
    </source>
</evidence>
<gene>
    <name evidence="15" type="primary">purM</name>
    <name evidence="18" type="ORF">LS71_000210</name>
</gene>
<evidence type="ECO:0000256" key="4">
    <source>
        <dbReference type="ARBA" id="ARBA00013047"/>
    </source>
</evidence>
<dbReference type="GO" id="GO:0046084">
    <property type="term" value="P:adenine biosynthetic process"/>
    <property type="evidence" value="ECO:0007669"/>
    <property type="project" value="TreeGrafter"/>
</dbReference>
<evidence type="ECO:0000256" key="12">
    <source>
        <dbReference type="ARBA" id="ARBA00032931"/>
    </source>
</evidence>
<keyword evidence="8 15" id="KW-0547">Nucleotide-binding</keyword>
<dbReference type="PANTHER" id="PTHR10520:SF12">
    <property type="entry name" value="TRIFUNCTIONAL PURINE BIOSYNTHETIC PROTEIN ADENOSINE-3"/>
    <property type="match status" value="1"/>
</dbReference>
<dbReference type="Proteomes" id="UP000029733">
    <property type="component" value="Unassembled WGS sequence"/>
</dbReference>
<keyword evidence="10 15" id="KW-0067">ATP-binding</keyword>
<dbReference type="InterPro" id="IPR004733">
    <property type="entry name" value="PurM_cligase"/>
</dbReference>
<feature type="domain" description="PurM-like C-terminal" evidence="17">
    <location>
        <begin position="170"/>
        <end position="334"/>
    </location>
</feature>
<dbReference type="GO" id="GO:0004637">
    <property type="term" value="F:phosphoribosylamine-glycine ligase activity"/>
    <property type="evidence" value="ECO:0007669"/>
    <property type="project" value="TreeGrafter"/>
</dbReference>
<accession>A0A4U8TBQ9</accession>
<organism evidence="18 19">
    <name type="scientific">Helicobacter jaachi</name>
    <dbReference type="NCBI Taxonomy" id="1677920"/>
    <lineage>
        <taxon>Bacteria</taxon>
        <taxon>Pseudomonadati</taxon>
        <taxon>Campylobacterota</taxon>
        <taxon>Epsilonproteobacteria</taxon>
        <taxon>Campylobacterales</taxon>
        <taxon>Helicobacteraceae</taxon>
        <taxon>Helicobacter</taxon>
    </lineage>
</organism>
<dbReference type="NCBIfam" id="TIGR00878">
    <property type="entry name" value="purM"/>
    <property type="match status" value="1"/>
</dbReference>
<evidence type="ECO:0000259" key="17">
    <source>
        <dbReference type="Pfam" id="PF02769"/>
    </source>
</evidence>
<name>A0A4U8TBQ9_9HELI</name>
<dbReference type="InterPro" id="IPR016188">
    <property type="entry name" value="PurM-like_N"/>
</dbReference>
<evidence type="ECO:0000256" key="6">
    <source>
        <dbReference type="ARBA" id="ARBA00022490"/>
    </source>
</evidence>
<evidence type="ECO:0000256" key="8">
    <source>
        <dbReference type="ARBA" id="ARBA00022741"/>
    </source>
</evidence>
<dbReference type="FunFam" id="3.30.1330.10:FF:000001">
    <property type="entry name" value="Phosphoribosylformylglycinamidine cyclo-ligase"/>
    <property type="match status" value="1"/>
</dbReference>
<comment type="caution">
    <text evidence="18">The sequence shown here is derived from an EMBL/GenBank/DDBJ whole genome shotgun (WGS) entry which is preliminary data.</text>
</comment>
<proteinExistence type="inferred from homology"/>
<evidence type="ECO:0000256" key="15">
    <source>
        <dbReference type="HAMAP-Rule" id="MF_00741"/>
    </source>
</evidence>
<dbReference type="Pfam" id="PF02769">
    <property type="entry name" value="AIRS_C"/>
    <property type="match status" value="1"/>
</dbReference>
<sequence length="335" mass="36373">MISYKDSGVDIDAGNALVEGLKPLVKSTFNHNVIGGVGSFAGAYALPSGYKNPVMLAATDGVGTKLRLAIEAQQFESIGIDLVAMCVNDLICNFGLPLFFLDYYATGKLDKDVALRVIEGIAQGCKIAQCALIGGESAEMPGMYAQNDFDLAGFAVGIAEREDVQLQKVQAGDVLIALKSSGIHSNGYSLVRKVLFENLKMDYQTTFENQALIDVLLAPTRIYVPLFREIYHSSHYEALHALAHITGGGIVENLPRIFPAHLGAKIHLDSIQIPPIFDLLGKYVYKDEMFRTFNMGVGMILAVNKYKVDDILRLSHTFGGYIIGEVCEGSGVELI</sequence>
<dbReference type="HAMAP" id="MF_00741">
    <property type="entry name" value="AIRS"/>
    <property type="match status" value="1"/>
</dbReference>
<evidence type="ECO:0000256" key="5">
    <source>
        <dbReference type="ARBA" id="ARBA00020367"/>
    </source>
</evidence>
<dbReference type="CDD" id="cd02196">
    <property type="entry name" value="PurM"/>
    <property type="match status" value="1"/>
</dbReference>
<reference evidence="18 19" key="1">
    <citation type="journal article" date="2014" name="Genome Announc.">
        <title>Draft genome sequences of eight enterohepatic helicobacter species isolated from both laboratory and wild rodents.</title>
        <authorList>
            <person name="Sheh A."/>
            <person name="Shen Z."/>
            <person name="Fox J.G."/>
        </authorList>
    </citation>
    <scope>NUCLEOTIDE SEQUENCE [LARGE SCALE GENOMIC DNA]</scope>
    <source>
        <strain evidence="18 19">MIT 09-6949</strain>
    </source>
</reference>
<keyword evidence="7 15" id="KW-0436">Ligase</keyword>
<dbReference type="Gene3D" id="3.90.650.10">
    <property type="entry name" value="PurM-like C-terminal domain"/>
    <property type="match status" value="1"/>
</dbReference>
<comment type="pathway">
    <text evidence="2 15">Purine metabolism; IMP biosynthesis via de novo pathway; 5-amino-1-(5-phospho-D-ribosyl)imidazole from N(2)-formyl-N(1)-(5-phospho-D-ribosyl)glycinamide: step 2/2.</text>
</comment>
<dbReference type="GO" id="GO:0006189">
    <property type="term" value="P:'de novo' IMP biosynthetic process"/>
    <property type="evidence" value="ECO:0007669"/>
    <property type="project" value="UniProtKB-UniRule"/>
</dbReference>
<dbReference type="FunFam" id="3.90.650.10:FF:000011">
    <property type="entry name" value="Phosphoribosylformylglycinamidine cyclo-ligase"/>
    <property type="match status" value="1"/>
</dbReference>
<comment type="subcellular location">
    <subcellularLocation>
        <location evidence="1 15">Cytoplasm</location>
    </subcellularLocation>
</comment>
<evidence type="ECO:0000256" key="7">
    <source>
        <dbReference type="ARBA" id="ARBA00022598"/>
    </source>
</evidence>
<dbReference type="GO" id="GO:0005829">
    <property type="term" value="C:cytosol"/>
    <property type="evidence" value="ECO:0007669"/>
    <property type="project" value="TreeGrafter"/>
</dbReference>
<dbReference type="RefSeq" id="WP_034352660.1">
    <property type="nucleotide sequence ID" value="NZ_JRPR02000001.1"/>
</dbReference>
<evidence type="ECO:0000256" key="1">
    <source>
        <dbReference type="ARBA" id="ARBA00004496"/>
    </source>
</evidence>
<dbReference type="SUPFAM" id="SSF56042">
    <property type="entry name" value="PurM C-terminal domain-like"/>
    <property type="match status" value="1"/>
</dbReference>
<keyword evidence="6 15" id="KW-0963">Cytoplasm</keyword>
<dbReference type="Gene3D" id="3.30.1330.10">
    <property type="entry name" value="PurM-like, N-terminal domain"/>
    <property type="match status" value="1"/>
</dbReference>
<comment type="catalytic activity">
    <reaction evidence="14 15">
        <text>2-formamido-N(1)-(5-O-phospho-beta-D-ribosyl)acetamidine + ATP = 5-amino-1-(5-phospho-beta-D-ribosyl)imidazole + ADP + phosphate + H(+)</text>
        <dbReference type="Rhea" id="RHEA:23032"/>
        <dbReference type="ChEBI" id="CHEBI:15378"/>
        <dbReference type="ChEBI" id="CHEBI:30616"/>
        <dbReference type="ChEBI" id="CHEBI:43474"/>
        <dbReference type="ChEBI" id="CHEBI:137981"/>
        <dbReference type="ChEBI" id="CHEBI:147287"/>
        <dbReference type="ChEBI" id="CHEBI:456216"/>
        <dbReference type="EC" id="6.3.3.1"/>
    </reaction>
</comment>
<feature type="domain" description="PurM-like N-terminal" evidence="16">
    <location>
        <begin position="54"/>
        <end position="159"/>
    </location>
</feature>
<evidence type="ECO:0000259" key="16">
    <source>
        <dbReference type="Pfam" id="PF00586"/>
    </source>
</evidence>
<protein>
    <recommendedName>
        <fullName evidence="5 15">Phosphoribosylformylglycinamidine cyclo-ligase</fullName>
        <ecNumber evidence="4 15">6.3.3.1</ecNumber>
    </recommendedName>
    <alternativeName>
        <fullName evidence="12 15">AIR synthase</fullName>
    </alternativeName>
    <alternativeName>
        <fullName evidence="13 15">AIRS</fullName>
    </alternativeName>
    <alternativeName>
        <fullName evidence="11 15">Phosphoribosyl-aminoimidazole synthetase</fullName>
    </alternativeName>
</protein>
<dbReference type="AlphaFoldDB" id="A0A4U8TBQ9"/>
<keyword evidence="9 15" id="KW-0658">Purine biosynthesis</keyword>
<dbReference type="SUPFAM" id="SSF55326">
    <property type="entry name" value="PurM N-terminal domain-like"/>
    <property type="match status" value="1"/>
</dbReference>
<dbReference type="PANTHER" id="PTHR10520">
    <property type="entry name" value="TRIFUNCTIONAL PURINE BIOSYNTHETIC PROTEIN ADENOSINE-3-RELATED"/>
    <property type="match status" value="1"/>
</dbReference>
<evidence type="ECO:0000313" key="18">
    <source>
        <dbReference type="EMBL" id="TLD97223.1"/>
    </source>
</evidence>
<comment type="similarity">
    <text evidence="3 15">Belongs to the AIR synthase family.</text>
</comment>
<dbReference type="STRING" id="1677920.LS71_01510"/>
<keyword evidence="19" id="KW-1185">Reference proteome</keyword>
<dbReference type="InterPro" id="IPR010918">
    <property type="entry name" value="PurM-like_C_dom"/>
</dbReference>
<evidence type="ECO:0000313" key="19">
    <source>
        <dbReference type="Proteomes" id="UP000029733"/>
    </source>
</evidence>